<dbReference type="Proteomes" id="UP001151287">
    <property type="component" value="Unassembled WGS sequence"/>
</dbReference>
<dbReference type="PANTHER" id="PTHR37243:SF2">
    <property type="entry name" value="NEGATIVE REGULATOR OF SYSTEMIC ACQUIRED RESISTANCE SNI1"/>
    <property type="match status" value="1"/>
</dbReference>
<evidence type="ECO:0000313" key="1">
    <source>
        <dbReference type="EMBL" id="KAJ1690804.1"/>
    </source>
</evidence>
<organism evidence="1 2">
    <name type="scientific">Rhynchospora breviuscula</name>
    <dbReference type="NCBI Taxonomy" id="2022672"/>
    <lineage>
        <taxon>Eukaryota</taxon>
        <taxon>Viridiplantae</taxon>
        <taxon>Streptophyta</taxon>
        <taxon>Embryophyta</taxon>
        <taxon>Tracheophyta</taxon>
        <taxon>Spermatophyta</taxon>
        <taxon>Magnoliopsida</taxon>
        <taxon>Liliopsida</taxon>
        <taxon>Poales</taxon>
        <taxon>Cyperaceae</taxon>
        <taxon>Cyperoideae</taxon>
        <taxon>Rhynchosporeae</taxon>
        <taxon>Rhynchospora</taxon>
    </lineage>
</organism>
<dbReference type="GO" id="GO:0005634">
    <property type="term" value="C:nucleus"/>
    <property type="evidence" value="ECO:0007669"/>
    <property type="project" value="InterPro"/>
</dbReference>
<dbReference type="GO" id="GO:0000976">
    <property type="term" value="F:transcription cis-regulatory region binding"/>
    <property type="evidence" value="ECO:0007669"/>
    <property type="project" value="TreeGrafter"/>
</dbReference>
<keyword evidence="2" id="KW-1185">Reference proteome</keyword>
<dbReference type="GO" id="GO:0030915">
    <property type="term" value="C:Smc5-Smc6 complex"/>
    <property type="evidence" value="ECO:0007669"/>
    <property type="project" value="InterPro"/>
</dbReference>
<accession>A0A9Q0CBB5</accession>
<name>A0A9Q0CBB5_9POAL</name>
<dbReference type="GO" id="GO:0006974">
    <property type="term" value="P:DNA damage response"/>
    <property type="evidence" value="ECO:0007669"/>
    <property type="project" value="InterPro"/>
</dbReference>
<evidence type="ECO:0000313" key="2">
    <source>
        <dbReference type="Proteomes" id="UP001151287"/>
    </source>
</evidence>
<dbReference type="EMBL" id="JAMQYH010000004">
    <property type="protein sequence ID" value="KAJ1690804.1"/>
    <property type="molecule type" value="Genomic_DNA"/>
</dbReference>
<protein>
    <recommendedName>
        <fullName evidence="3">Negative regulator of systemic acquired resistance SNI1</fullName>
    </recommendedName>
</protein>
<reference evidence="1" key="1">
    <citation type="journal article" date="2022" name="Cell">
        <title>Repeat-based holocentromeres influence genome architecture and karyotype evolution.</title>
        <authorList>
            <person name="Hofstatter P.G."/>
            <person name="Thangavel G."/>
            <person name="Lux T."/>
            <person name="Neumann P."/>
            <person name="Vondrak T."/>
            <person name="Novak P."/>
            <person name="Zhang M."/>
            <person name="Costa L."/>
            <person name="Castellani M."/>
            <person name="Scott A."/>
            <person name="Toegelov H."/>
            <person name="Fuchs J."/>
            <person name="Mata-Sucre Y."/>
            <person name="Dias Y."/>
            <person name="Vanzela A.L.L."/>
            <person name="Huettel B."/>
            <person name="Almeida C.C.S."/>
            <person name="Simkova H."/>
            <person name="Souza G."/>
            <person name="Pedrosa-Harand A."/>
            <person name="Macas J."/>
            <person name="Mayer K.F.X."/>
            <person name="Houben A."/>
            <person name="Marques A."/>
        </authorList>
    </citation>
    <scope>NUCLEOTIDE SEQUENCE</scope>
    <source>
        <strain evidence="1">RhyBre1mFocal</strain>
    </source>
</reference>
<gene>
    <name evidence="1" type="ORF">LUZ63_014959</name>
</gene>
<proteinExistence type="predicted"/>
<comment type="caution">
    <text evidence="1">The sequence shown here is derived from an EMBL/GenBank/DDBJ whole genome shotgun (WGS) entry which is preliminary data.</text>
</comment>
<dbReference type="InterPro" id="IPR034561">
    <property type="entry name" value="SNI1"/>
</dbReference>
<dbReference type="AlphaFoldDB" id="A0A9Q0CBB5"/>
<dbReference type="GO" id="GO:0045892">
    <property type="term" value="P:negative regulation of DNA-templated transcription"/>
    <property type="evidence" value="ECO:0007669"/>
    <property type="project" value="InterPro"/>
</dbReference>
<dbReference type="OrthoDB" id="1885692at2759"/>
<dbReference type="PANTHER" id="PTHR37243">
    <property type="entry name" value="NEGATIVE REGULATOR OF SYSTEMIC ACQUIRED RESISTANCE SNI1"/>
    <property type="match status" value="1"/>
</dbReference>
<sequence length="457" mass="51990">MDNSKVRSQGFEENTMALLDSSGIKDSRDIHDDRIAFLEAVRSSYLECDSNRPPSWNMYDATFKMLRGSKSLESVIASFQLLTELNKKFPRTYLLNEAESPDIFVNNEAWSPFVLGTEGIHVEGQGSKITTDLLDPAGFASLVDGIAQDFNRTGFELGIEPLQNMLLFQYLIEVLEADFITRQILYKESLNWILFRESMLNMLLGSRKIHHKNLVKTCMAIILRRSHHQILEEDCKMSTDEFNVPLATALTEVKRRMHIAMKKFLTLIMDLDLVRRQADSLGATSRIDGTRSSALEIILDELTYNIHDLSPFLMAFSEPKWKLEVILQYLSKYCMKASVRTRRANIPNEITVDYVLSNFSTTVNAKTIAKKISSGIFQILLAHLFQACLSIQEDNCTDKSTKKIGSTLAEISKKFVFAIQNFRKTEEGLEIVPFVKEALFTATLFAGKIENDDMQIQ</sequence>
<dbReference type="GO" id="GO:0010113">
    <property type="term" value="P:negative regulation of systemic acquired resistance"/>
    <property type="evidence" value="ECO:0007669"/>
    <property type="project" value="TreeGrafter"/>
</dbReference>
<evidence type="ECO:0008006" key="3">
    <source>
        <dbReference type="Google" id="ProtNLM"/>
    </source>
</evidence>